<dbReference type="Pfam" id="PF01610">
    <property type="entry name" value="DDE_Tnp_ISL3"/>
    <property type="match status" value="1"/>
</dbReference>
<reference evidence="2 3" key="1">
    <citation type="submission" date="2019-07" db="EMBL/GenBank/DDBJ databases">
        <title>Whole genome shotgun sequence of Aneurinibacillus danicus NBRC 102444.</title>
        <authorList>
            <person name="Hosoyama A."/>
            <person name="Uohara A."/>
            <person name="Ohji S."/>
            <person name="Ichikawa N."/>
        </authorList>
    </citation>
    <scope>NUCLEOTIDE SEQUENCE [LARGE SCALE GENOMIC DNA]</scope>
    <source>
        <strain evidence="2 3">NBRC 102444</strain>
    </source>
</reference>
<evidence type="ECO:0000313" key="2">
    <source>
        <dbReference type="EMBL" id="GEN34633.1"/>
    </source>
</evidence>
<dbReference type="EMBL" id="BJXX01000085">
    <property type="protein sequence ID" value="GEN34633.1"/>
    <property type="molecule type" value="Genomic_DNA"/>
</dbReference>
<dbReference type="PANTHER" id="PTHR33498">
    <property type="entry name" value="TRANSPOSASE FOR INSERTION SEQUENCE ELEMENT IS1557"/>
    <property type="match status" value="1"/>
</dbReference>
<proteinExistence type="predicted"/>
<dbReference type="Proteomes" id="UP000321157">
    <property type="component" value="Unassembled WGS sequence"/>
</dbReference>
<organism evidence="2 3">
    <name type="scientific">Aneurinibacillus danicus</name>
    <dbReference type="NCBI Taxonomy" id="267746"/>
    <lineage>
        <taxon>Bacteria</taxon>
        <taxon>Bacillati</taxon>
        <taxon>Bacillota</taxon>
        <taxon>Bacilli</taxon>
        <taxon>Bacillales</taxon>
        <taxon>Paenibacillaceae</taxon>
        <taxon>Aneurinibacillus group</taxon>
        <taxon>Aneurinibacillus</taxon>
    </lineage>
</organism>
<evidence type="ECO:0000313" key="3">
    <source>
        <dbReference type="Proteomes" id="UP000321157"/>
    </source>
</evidence>
<dbReference type="AlphaFoldDB" id="A0A511VAP4"/>
<dbReference type="NCBIfam" id="NF033550">
    <property type="entry name" value="transpos_ISL3"/>
    <property type="match status" value="1"/>
</dbReference>
<feature type="domain" description="Transposase IS204/IS1001/IS1096/IS1165 DDE" evidence="1">
    <location>
        <begin position="1"/>
        <end position="230"/>
    </location>
</feature>
<dbReference type="InterPro" id="IPR047951">
    <property type="entry name" value="Transpos_ISL3"/>
</dbReference>
<sequence length="235" mass="26958">MGIDEISLAKGKGSYRLVVYDLTVPWRPQLLLIHDTRKKEDVISILQSFSIPECIIGIAIDMWEPYKTAIETALPHVLVVIDAFHVVQASTKAVDEVRKKVQAKVSKEQSLALKQDKDLFSKPIEELTPEEGERLQAWQQSMPELAQAISLHQKLRALYRCRDYEDALSLLAEWEREVLATSLESFHKLLKTIWNWLPEIMNRFICKISNAKTEGKNNQLRAMNKQGFGYSVHSL</sequence>
<accession>A0A511VAP4</accession>
<dbReference type="InterPro" id="IPR002560">
    <property type="entry name" value="Transposase_DDE"/>
</dbReference>
<protein>
    <recommendedName>
        <fullName evidence="1">Transposase IS204/IS1001/IS1096/IS1165 DDE domain-containing protein</fullName>
    </recommendedName>
</protein>
<dbReference type="OrthoDB" id="6197054at2"/>
<keyword evidence="3" id="KW-1185">Reference proteome</keyword>
<comment type="caution">
    <text evidence="2">The sequence shown here is derived from an EMBL/GenBank/DDBJ whole genome shotgun (WGS) entry which is preliminary data.</text>
</comment>
<dbReference type="PANTHER" id="PTHR33498:SF1">
    <property type="entry name" value="TRANSPOSASE FOR INSERTION SEQUENCE ELEMENT IS1557"/>
    <property type="match status" value="1"/>
</dbReference>
<name>A0A511VAP4_9BACL</name>
<gene>
    <name evidence="2" type="ORF">ADA01nite_20930</name>
</gene>
<evidence type="ECO:0000259" key="1">
    <source>
        <dbReference type="Pfam" id="PF01610"/>
    </source>
</evidence>